<proteinExistence type="inferred from homology"/>
<keyword evidence="7 10" id="KW-0119">Carbohydrate metabolism</keyword>
<keyword evidence="6 10" id="KW-0808">Transferase</keyword>
<evidence type="ECO:0000313" key="12">
    <source>
        <dbReference type="Proteomes" id="UP000823990"/>
    </source>
</evidence>
<dbReference type="AlphaFoldDB" id="A0A9D1TRG6"/>
<evidence type="ECO:0000313" key="11">
    <source>
        <dbReference type="EMBL" id="HIW02795.1"/>
    </source>
</evidence>
<evidence type="ECO:0000256" key="10">
    <source>
        <dbReference type="RuleBase" id="RU361207"/>
    </source>
</evidence>
<evidence type="ECO:0000256" key="1">
    <source>
        <dbReference type="ARBA" id="ARBA00000439"/>
    </source>
</evidence>
<dbReference type="PANTHER" id="PTHR32438:SF5">
    <property type="entry name" value="4-ALPHA-GLUCANOTRANSFERASE DPE1, CHLOROPLASTIC_AMYLOPLASTIC"/>
    <property type="match status" value="1"/>
</dbReference>
<dbReference type="InterPro" id="IPR003385">
    <property type="entry name" value="Glyco_hydro_77"/>
</dbReference>
<dbReference type="InterPro" id="IPR017853">
    <property type="entry name" value="GH"/>
</dbReference>
<dbReference type="Pfam" id="PF02446">
    <property type="entry name" value="Glyco_hydro_77"/>
    <property type="match status" value="1"/>
</dbReference>
<dbReference type="PANTHER" id="PTHR32438">
    <property type="entry name" value="4-ALPHA-GLUCANOTRANSFERASE DPE1, CHLOROPLASTIC/AMYLOPLASTIC"/>
    <property type="match status" value="1"/>
</dbReference>
<accession>A0A9D1TRG6</accession>
<dbReference type="Gene3D" id="3.20.20.80">
    <property type="entry name" value="Glycosidases"/>
    <property type="match status" value="1"/>
</dbReference>
<comment type="catalytic activity">
    <reaction evidence="1 10">
        <text>Transfers a segment of a (1-&gt;4)-alpha-D-glucan to a new position in an acceptor, which may be glucose or a (1-&gt;4)-alpha-D-glucan.</text>
        <dbReference type="EC" id="2.4.1.25"/>
    </reaction>
</comment>
<dbReference type="EC" id="2.4.1.25" evidence="3 10"/>
<comment type="caution">
    <text evidence="11">The sequence shown here is derived from an EMBL/GenBank/DDBJ whole genome shotgun (WGS) entry which is preliminary data.</text>
</comment>
<evidence type="ECO:0000256" key="7">
    <source>
        <dbReference type="ARBA" id="ARBA00023277"/>
    </source>
</evidence>
<keyword evidence="5 10" id="KW-0328">Glycosyltransferase</keyword>
<comment type="similarity">
    <text evidence="2 10">Belongs to the disproportionating enzyme family.</text>
</comment>
<name>A0A9D1TRG6_9FIRM</name>
<organism evidence="11 12">
    <name type="scientific">Candidatus Protoclostridium stercorigallinarum</name>
    <dbReference type="NCBI Taxonomy" id="2838741"/>
    <lineage>
        <taxon>Bacteria</taxon>
        <taxon>Bacillati</taxon>
        <taxon>Bacillota</taxon>
        <taxon>Clostridia</taxon>
        <taxon>Candidatus Protoclostridium</taxon>
    </lineage>
</organism>
<evidence type="ECO:0000256" key="4">
    <source>
        <dbReference type="ARBA" id="ARBA00020295"/>
    </source>
</evidence>
<dbReference type="GO" id="GO:0005975">
    <property type="term" value="P:carbohydrate metabolic process"/>
    <property type="evidence" value="ECO:0007669"/>
    <property type="project" value="InterPro"/>
</dbReference>
<sequence>MKRSSGVLLHIATLPCKYGIGQLGKEAYDFADFLSRAGQSYWQVLPLVPTGYGDSPYQSFCSVAGNEYFISLEKLCERGLLTEAELKKCETDPSSRINYEQLYLTRYSVLRKAFSRFDRTDAGFTEYVKKGEYADYALFRAIKDSRGGRPWNEWEDPLKFRHEEAIEEFAYEHEEDILFWQWAQYEFARQWSELRGYVHDKGIKIIGDIPIYIAYDSSECWMRPSLVKLDSSRRPVTVAGCPPDAFCETGQLWGNPVYDWERMKEDGWSWWKARMKKVLSLCDVVRIDHFRGFEKYYEIPYGEPTAVNGRWSLGPGTEFFRELERSLGKMEVIAEDLGALDDAARAMFAEVGYPGMKVLQFAFGSGDGNEYLPHNYADSNCFAYTGTHDNDTLLGFLSKLSGDDRKAFDETFRRELELLGLPACGESYEETCDSIVEMCYSSVAECAIIPMQDWLKIGEEGRINMPSVLSARNWSYRIPHDYASEALENRMRSLSQKYGR</sequence>
<dbReference type="NCBIfam" id="NF011080">
    <property type="entry name" value="PRK14508.1-3"/>
    <property type="match status" value="1"/>
</dbReference>
<dbReference type="EMBL" id="DXHS01000088">
    <property type="protein sequence ID" value="HIW02795.1"/>
    <property type="molecule type" value="Genomic_DNA"/>
</dbReference>
<evidence type="ECO:0000256" key="5">
    <source>
        <dbReference type="ARBA" id="ARBA00022676"/>
    </source>
</evidence>
<reference evidence="11" key="2">
    <citation type="submission" date="2021-04" db="EMBL/GenBank/DDBJ databases">
        <authorList>
            <person name="Gilroy R."/>
        </authorList>
    </citation>
    <scope>NUCLEOTIDE SEQUENCE</scope>
    <source>
        <strain evidence="11">12435</strain>
    </source>
</reference>
<protein>
    <recommendedName>
        <fullName evidence="4 10">4-alpha-glucanotransferase</fullName>
        <ecNumber evidence="3 10">2.4.1.25</ecNumber>
    </recommendedName>
    <alternativeName>
        <fullName evidence="8 10">Amylomaltase</fullName>
    </alternativeName>
    <alternativeName>
        <fullName evidence="9 10">Disproportionating enzyme</fullName>
    </alternativeName>
</protein>
<dbReference type="GO" id="GO:0004134">
    <property type="term" value="F:4-alpha-glucanotransferase activity"/>
    <property type="evidence" value="ECO:0007669"/>
    <property type="project" value="UniProtKB-EC"/>
</dbReference>
<evidence type="ECO:0000256" key="8">
    <source>
        <dbReference type="ARBA" id="ARBA00031423"/>
    </source>
</evidence>
<evidence type="ECO:0000256" key="2">
    <source>
        <dbReference type="ARBA" id="ARBA00005684"/>
    </source>
</evidence>
<dbReference type="Proteomes" id="UP000823990">
    <property type="component" value="Unassembled WGS sequence"/>
</dbReference>
<evidence type="ECO:0000256" key="9">
    <source>
        <dbReference type="ARBA" id="ARBA00031501"/>
    </source>
</evidence>
<evidence type="ECO:0000256" key="3">
    <source>
        <dbReference type="ARBA" id="ARBA00012560"/>
    </source>
</evidence>
<evidence type="ECO:0000256" key="6">
    <source>
        <dbReference type="ARBA" id="ARBA00022679"/>
    </source>
</evidence>
<dbReference type="SUPFAM" id="SSF51445">
    <property type="entry name" value="(Trans)glycosidases"/>
    <property type="match status" value="1"/>
</dbReference>
<dbReference type="NCBIfam" id="TIGR00217">
    <property type="entry name" value="malQ"/>
    <property type="match status" value="1"/>
</dbReference>
<reference evidence="11" key="1">
    <citation type="journal article" date="2021" name="PeerJ">
        <title>Extensive microbial diversity within the chicken gut microbiome revealed by metagenomics and culture.</title>
        <authorList>
            <person name="Gilroy R."/>
            <person name="Ravi A."/>
            <person name="Getino M."/>
            <person name="Pursley I."/>
            <person name="Horton D.L."/>
            <person name="Alikhan N.F."/>
            <person name="Baker D."/>
            <person name="Gharbi K."/>
            <person name="Hall N."/>
            <person name="Watson M."/>
            <person name="Adriaenssens E.M."/>
            <person name="Foster-Nyarko E."/>
            <person name="Jarju S."/>
            <person name="Secka A."/>
            <person name="Antonio M."/>
            <person name="Oren A."/>
            <person name="Chaudhuri R.R."/>
            <person name="La Ragione R."/>
            <person name="Hildebrand F."/>
            <person name="Pallen M.J."/>
        </authorList>
    </citation>
    <scope>NUCLEOTIDE SEQUENCE</scope>
    <source>
        <strain evidence="11">12435</strain>
    </source>
</reference>
<gene>
    <name evidence="11" type="primary">malQ</name>
    <name evidence="11" type="ORF">H9892_05595</name>
</gene>